<evidence type="ECO:0000256" key="3">
    <source>
        <dbReference type="ARBA" id="ARBA00010457"/>
    </source>
</evidence>
<dbReference type="EMBL" id="GFPF01012157">
    <property type="protein sequence ID" value="MAA23303.1"/>
    <property type="molecule type" value="Transcribed_RNA"/>
</dbReference>
<evidence type="ECO:0000256" key="9">
    <source>
        <dbReference type="ARBA" id="ARBA00023008"/>
    </source>
</evidence>
<keyword evidence="5" id="KW-0479">Metal-binding</keyword>
<organism evidence="12">
    <name type="scientific">Rhipicephalus zambeziensis</name>
    <dbReference type="NCBI Taxonomy" id="60191"/>
    <lineage>
        <taxon>Eukaryota</taxon>
        <taxon>Metazoa</taxon>
        <taxon>Ecdysozoa</taxon>
        <taxon>Arthropoda</taxon>
        <taxon>Chelicerata</taxon>
        <taxon>Arachnida</taxon>
        <taxon>Acari</taxon>
        <taxon>Parasitiformes</taxon>
        <taxon>Ixodida</taxon>
        <taxon>Ixodoidea</taxon>
        <taxon>Ixodidae</taxon>
        <taxon>Rhipicephalinae</taxon>
        <taxon>Rhipicephalus</taxon>
        <taxon>Rhipicephalus</taxon>
    </lineage>
</organism>
<evidence type="ECO:0000256" key="4">
    <source>
        <dbReference type="ARBA" id="ARBA00012682"/>
    </source>
</evidence>
<comment type="similarity">
    <text evidence="3">Belongs to the Cu-Zn superoxide dismutase family.</text>
</comment>
<protein>
    <recommendedName>
        <fullName evidence="4">superoxide dismutase</fullName>
        <ecNumber evidence="4">1.15.1.1</ecNumber>
    </recommendedName>
</protein>
<keyword evidence="6" id="KW-0862">Zinc</keyword>
<dbReference type="PRINTS" id="PR00068">
    <property type="entry name" value="CUZNDISMTASE"/>
</dbReference>
<dbReference type="PROSITE" id="PS00087">
    <property type="entry name" value="SOD_CU_ZN_1"/>
    <property type="match status" value="1"/>
</dbReference>
<evidence type="ECO:0000256" key="1">
    <source>
        <dbReference type="ARBA" id="ARBA00001935"/>
    </source>
</evidence>
<proteinExistence type="inferred from homology"/>
<dbReference type="SUPFAM" id="SSF49329">
    <property type="entry name" value="Cu,Zn superoxide dismutase-like"/>
    <property type="match status" value="1"/>
</dbReference>
<dbReference type="InterPro" id="IPR001424">
    <property type="entry name" value="SOD_Cu_Zn_dom"/>
</dbReference>
<dbReference type="FunFam" id="2.60.40.200:FF:000001">
    <property type="entry name" value="Superoxide dismutase [Cu-Zn]"/>
    <property type="match status" value="1"/>
</dbReference>
<evidence type="ECO:0000256" key="8">
    <source>
        <dbReference type="ARBA" id="ARBA00023002"/>
    </source>
</evidence>
<dbReference type="GO" id="GO:0004784">
    <property type="term" value="F:superoxide dismutase activity"/>
    <property type="evidence" value="ECO:0007669"/>
    <property type="project" value="UniProtKB-EC"/>
</dbReference>
<keyword evidence="9" id="KW-0186">Copper</keyword>
<comment type="cofactor">
    <cofactor evidence="1">
        <name>Cu cation</name>
        <dbReference type="ChEBI" id="CHEBI:23378"/>
    </cofactor>
</comment>
<comment type="cofactor">
    <cofactor evidence="2">
        <name>Zn(2+)</name>
        <dbReference type="ChEBI" id="CHEBI:29105"/>
    </cofactor>
</comment>
<evidence type="ECO:0000256" key="10">
    <source>
        <dbReference type="SAM" id="SignalP"/>
    </source>
</evidence>
<feature type="chain" id="PRO_5012781884" description="superoxide dismutase" evidence="10">
    <location>
        <begin position="19"/>
        <end position="178"/>
    </location>
</feature>
<name>A0A224Z8S5_9ACAR</name>
<feature type="domain" description="Superoxide dismutase copper/zinc binding" evidence="11">
    <location>
        <begin position="39"/>
        <end position="173"/>
    </location>
</feature>
<evidence type="ECO:0000259" key="11">
    <source>
        <dbReference type="Pfam" id="PF00080"/>
    </source>
</evidence>
<dbReference type="EC" id="1.15.1.1" evidence="4"/>
<dbReference type="CDD" id="cd00305">
    <property type="entry name" value="Cu-Zn_Superoxide_Dismutase"/>
    <property type="match status" value="1"/>
</dbReference>
<evidence type="ECO:0000256" key="2">
    <source>
        <dbReference type="ARBA" id="ARBA00001947"/>
    </source>
</evidence>
<dbReference type="GO" id="GO:0005507">
    <property type="term" value="F:copper ion binding"/>
    <property type="evidence" value="ECO:0007669"/>
    <property type="project" value="InterPro"/>
</dbReference>
<dbReference type="InterPro" id="IPR036423">
    <property type="entry name" value="SOD-like_Cu/Zn_dom_sf"/>
</dbReference>
<evidence type="ECO:0000256" key="7">
    <source>
        <dbReference type="ARBA" id="ARBA00022862"/>
    </source>
</evidence>
<dbReference type="PANTHER" id="PTHR10003">
    <property type="entry name" value="SUPEROXIDE DISMUTASE CU-ZN -RELATED"/>
    <property type="match status" value="1"/>
</dbReference>
<dbReference type="AlphaFoldDB" id="A0A224Z8S5"/>
<evidence type="ECO:0000256" key="6">
    <source>
        <dbReference type="ARBA" id="ARBA00022833"/>
    </source>
</evidence>
<keyword evidence="8" id="KW-0560">Oxidoreductase</keyword>
<dbReference type="InterPro" id="IPR018152">
    <property type="entry name" value="SOD_Cu/Zn_BS"/>
</dbReference>
<accession>A0A224Z8S5</accession>
<evidence type="ECO:0000313" key="12">
    <source>
        <dbReference type="EMBL" id="MAA23303.1"/>
    </source>
</evidence>
<sequence>MQKLPLLLPLLLAAAVKEEDSAMQQHVSDAICVFNVGNVSGYVTFHQNRNQNVTVQGNITNLRKGEHGFHVHQFGDLSNGCSSTGPHFNPYGRNHGAPTAEVRHVGDLGNIVADDNGSAVFNMSDHLLTLNGNNSIIGRAVVVHERRDDLGCGGDNESLKTGNAGSRLTCCVIGMRNW</sequence>
<dbReference type="Pfam" id="PF00080">
    <property type="entry name" value="Sod_Cu"/>
    <property type="match status" value="1"/>
</dbReference>
<dbReference type="Gene3D" id="2.60.40.200">
    <property type="entry name" value="Superoxide dismutase, copper/zinc binding domain"/>
    <property type="match status" value="1"/>
</dbReference>
<keyword evidence="10" id="KW-0732">Signal</keyword>
<dbReference type="InterPro" id="IPR024134">
    <property type="entry name" value="SOD_Cu/Zn_/chaperone"/>
</dbReference>
<feature type="signal peptide" evidence="10">
    <location>
        <begin position="1"/>
        <end position="18"/>
    </location>
</feature>
<keyword evidence="7" id="KW-0049">Antioxidant</keyword>
<reference evidence="12" key="1">
    <citation type="journal article" date="2017" name="Parasit. Vectors">
        <title>Sialotranscriptomics of Rhipicephalus zambeziensis reveals intricate expression profiles of secretory proteins and suggests tight temporal transcriptional regulation during blood-feeding.</title>
        <authorList>
            <person name="de Castro M.H."/>
            <person name="de Klerk D."/>
            <person name="Pienaar R."/>
            <person name="Rees D.J.G."/>
            <person name="Mans B.J."/>
        </authorList>
    </citation>
    <scope>NUCLEOTIDE SEQUENCE</scope>
    <source>
        <tissue evidence="12">Salivary glands</tissue>
    </source>
</reference>
<evidence type="ECO:0000256" key="5">
    <source>
        <dbReference type="ARBA" id="ARBA00022723"/>
    </source>
</evidence>